<comment type="subunit">
    <text evidence="12">NDH-1 is composed of 14 different subunits. Subunits NuoA, H, J, K, L, M, N constitute the membrane sector of the complex.</text>
</comment>
<evidence type="ECO:0000256" key="10">
    <source>
        <dbReference type="ARBA" id="ARBA00023075"/>
    </source>
</evidence>
<dbReference type="GO" id="GO:0005886">
    <property type="term" value="C:plasma membrane"/>
    <property type="evidence" value="ECO:0007669"/>
    <property type="project" value="UniProtKB-SubCell"/>
</dbReference>
<comment type="catalytic activity">
    <reaction evidence="12 13">
        <text>a quinone + NADH + 5 H(+)(in) = a quinol + NAD(+) + 4 H(+)(out)</text>
        <dbReference type="Rhea" id="RHEA:57888"/>
        <dbReference type="ChEBI" id="CHEBI:15378"/>
        <dbReference type="ChEBI" id="CHEBI:24646"/>
        <dbReference type="ChEBI" id="CHEBI:57540"/>
        <dbReference type="ChEBI" id="CHEBI:57945"/>
        <dbReference type="ChEBI" id="CHEBI:132124"/>
    </reaction>
</comment>
<feature type="transmembrane region" description="Helical" evidence="12">
    <location>
        <begin position="78"/>
        <end position="99"/>
    </location>
</feature>
<dbReference type="KEGG" id="pace:A6070_14340"/>
<evidence type="ECO:0000256" key="13">
    <source>
        <dbReference type="RuleBase" id="RU003639"/>
    </source>
</evidence>
<dbReference type="Gene3D" id="1.20.58.1610">
    <property type="entry name" value="NADH:ubiquinone/plastoquinone oxidoreductase, chain 3"/>
    <property type="match status" value="1"/>
</dbReference>
<dbReference type="PANTHER" id="PTHR11058:SF21">
    <property type="entry name" value="NADH-QUINONE OXIDOREDUCTASE SUBUNIT A"/>
    <property type="match status" value="1"/>
</dbReference>
<gene>
    <name evidence="12" type="primary">nuoA</name>
    <name evidence="14" type="ORF">A7E75_05710</name>
</gene>
<keyword evidence="3 12" id="KW-0813">Transport</keyword>
<dbReference type="OrthoDB" id="9791970at2"/>
<evidence type="ECO:0000256" key="2">
    <source>
        <dbReference type="ARBA" id="ARBA00008472"/>
    </source>
</evidence>
<evidence type="ECO:0000313" key="15">
    <source>
        <dbReference type="Proteomes" id="UP000182264"/>
    </source>
</evidence>
<evidence type="ECO:0000256" key="1">
    <source>
        <dbReference type="ARBA" id="ARBA00004141"/>
    </source>
</evidence>
<evidence type="ECO:0000256" key="3">
    <source>
        <dbReference type="ARBA" id="ARBA00022448"/>
    </source>
</evidence>
<dbReference type="Proteomes" id="UP000182264">
    <property type="component" value="Chromosome"/>
</dbReference>
<keyword evidence="10 12" id="KW-0830">Ubiquinone</keyword>
<dbReference type="HAMAP" id="MF_01394">
    <property type="entry name" value="NDH1_NuoA"/>
    <property type="match status" value="1"/>
</dbReference>
<keyword evidence="6 12" id="KW-0874">Quinone</keyword>
<reference evidence="14 15" key="1">
    <citation type="journal article" date="2017" name="Genome Announc.">
        <title>Complete Genome Sequences of Two Acetylene-Fermenting Pelobacter acetylenicus Strains.</title>
        <authorList>
            <person name="Sutton J.M."/>
            <person name="Baesman S.M."/>
            <person name="Fierst J.L."/>
            <person name="Poret-Peterson A.T."/>
            <person name="Oremland R.S."/>
            <person name="Dunlap D.S."/>
            <person name="Akob D.M."/>
        </authorList>
    </citation>
    <scope>NUCLEOTIDE SEQUENCE [LARGE SCALE GENOMIC DNA]</scope>
    <source>
        <strain evidence="14 15">DSM 3247</strain>
    </source>
</reference>
<accession>A0A1L3GFX3</accession>
<comment type="subcellular location">
    <subcellularLocation>
        <location evidence="12 13">Cell membrane</location>
        <topology evidence="12 13">Multi-pass membrane protein</topology>
    </subcellularLocation>
    <subcellularLocation>
        <location evidence="1">Membrane</location>
        <topology evidence="1">Multi-pass membrane protein</topology>
    </subcellularLocation>
</comment>
<evidence type="ECO:0000256" key="7">
    <source>
        <dbReference type="ARBA" id="ARBA00022967"/>
    </source>
</evidence>
<dbReference type="EC" id="7.1.1.-" evidence="12"/>
<evidence type="ECO:0000256" key="12">
    <source>
        <dbReference type="HAMAP-Rule" id="MF_01394"/>
    </source>
</evidence>
<dbReference type="GO" id="GO:0030964">
    <property type="term" value="C:NADH dehydrogenase complex"/>
    <property type="evidence" value="ECO:0007669"/>
    <property type="project" value="TreeGrafter"/>
</dbReference>
<dbReference type="GO" id="GO:0050136">
    <property type="term" value="F:NADH dehydrogenase (quinone) (non-electrogenic) activity"/>
    <property type="evidence" value="ECO:0007669"/>
    <property type="project" value="UniProtKB-UniRule"/>
</dbReference>
<dbReference type="STRING" id="29542.A6070_14340"/>
<feature type="transmembrane region" description="Helical" evidence="12">
    <location>
        <begin position="105"/>
        <end position="128"/>
    </location>
</feature>
<keyword evidence="11 12" id="KW-0472">Membrane</keyword>
<dbReference type="PANTHER" id="PTHR11058">
    <property type="entry name" value="NADH-UBIQUINONE OXIDOREDUCTASE CHAIN 3"/>
    <property type="match status" value="1"/>
</dbReference>
<evidence type="ECO:0000256" key="5">
    <source>
        <dbReference type="ARBA" id="ARBA00022692"/>
    </source>
</evidence>
<dbReference type="RefSeq" id="WP_072286420.1">
    <property type="nucleotide sequence ID" value="NZ_CP015455.1"/>
</dbReference>
<comment type="function">
    <text evidence="12">NDH-1 shuttles electrons from NADH, via FMN and iron-sulfur (Fe-S) centers, to quinones in the respiratory chain. The immediate electron acceptor for the enzyme in this species is believed to be ubiquinone. Couples the redox reaction to proton translocation (for every two electrons transferred, four hydrogen ions are translocated across the cytoplasmic membrane), and thus conserves the redox energy in a proton gradient.</text>
</comment>
<evidence type="ECO:0000256" key="6">
    <source>
        <dbReference type="ARBA" id="ARBA00022719"/>
    </source>
</evidence>
<dbReference type="GO" id="GO:0048038">
    <property type="term" value="F:quinone binding"/>
    <property type="evidence" value="ECO:0007669"/>
    <property type="project" value="UniProtKB-KW"/>
</dbReference>
<evidence type="ECO:0000256" key="4">
    <source>
        <dbReference type="ARBA" id="ARBA00022475"/>
    </source>
</evidence>
<dbReference type="AlphaFoldDB" id="A0A1L3GFX3"/>
<dbReference type="InterPro" id="IPR023043">
    <property type="entry name" value="NAD(P)H_OxRDtase_bac/plastid"/>
</dbReference>
<name>A0A1L3GFX3_SYNAC</name>
<proteinExistence type="inferred from homology"/>
<evidence type="ECO:0000256" key="9">
    <source>
        <dbReference type="ARBA" id="ARBA00023027"/>
    </source>
</evidence>
<keyword evidence="5 12" id="KW-0812">Transmembrane</keyword>
<evidence type="ECO:0000256" key="11">
    <source>
        <dbReference type="ARBA" id="ARBA00023136"/>
    </source>
</evidence>
<evidence type="ECO:0000256" key="8">
    <source>
        <dbReference type="ARBA" id="ARBA00022989"/>
    </source>
</evidence>
<dbReference type="Pfam" id="PF00507">
    <property type="entry name" value="Oxidored_q4"/>
    <property type="match status" value="1"/>
</dbReference>
<dbReference type="GO" id="GO:0008137">
    <property type="term" value="F:NADH dehydrogenase (ubiquinone) activity"/>
    <property type="evidence" value="ECO:0007669"/>
    <property type="project" value="InterPro"/>
</dbReference>
<keyword evidence="9 12" id="KW-0520">NAD</keyword>
<keyword evidence="7 12" id="KW-1278">Translocase</keyword>
<protein>
    <recommendedName>
        <fullName evidence="12">NADH-quinone oxidoreductase subunit A</fullName>
        <ecNumber evidence="12">7.1.1.-</ecNumber>
    </recommendedName>
    <alternativeName>
        <fullName evidence="12">NADH dehydrogenase I subunit A</fullName>
    </alternativeName>
    <alternativeName>
        <fullName evidence="12">NDH-1 subunit A</fullName>
    </alternativeName>
    <alternativeName>
        <fullName evidence="12">NUO1</fullName>
    </alternativeName>
</protein>
<keyword evidence="4 12" id="KW-1003">Cell membrane</keyword>
<dbReference type="InterPro" id="IPR000440">
    <property type="entry name" value="NADH_UbQ/plastoQ_OxRdtase_su3"/>
</dbReference>
<keyword evidence="15" id="KW-1185">Reference proteome</keyword>
<sequence length="140" mass="15585">MSADRALHLADSGVLPPAPGWDFVAFFMYAGVALSIVIGLLLAARFLGHRSRTPLKNQPYECGVEPTGAARAGYPVPFYLTAIFFVVFDVEVAFIASWATAYDLLGWRGLAQIAFFIVTLLMALLYLWRRGALDWSRQRR</sequence>
<feature type="transmembrane region" description="Helical" evidence="12">
    <location>
        <begin position="23"/>
        <end position="47"/>
    </location>
</feature>
<organism evidence="14 15">
    <name type="scientific">Syntrophotalea acetylenica</name>
    <name type="common">Pelobacter acetylenicus</name>
    <dbReference type="NCBI Taxonomy" id="29542"/>
    <lineage>
        <taxon>Bacteria</taxon>
        <taxon>Pseudomonadati</taxon>
        <taxon>Thermodesulfobacteriota</taxon>
        <taxon>Desulfuromonadia</taxon>
        <taxon>Desulfuromonadales</taxon>
        <taxon>Syntrophotaleaceae</taxon>
        <taxon>Syntrophotalea</taxon>
    </lineage>
</organism>
<evidence type="ECO:0000313" key="14">
    <source>
        <dbReference type="EMBL" id="APG24578.1"/>
    </source>
</evidence>
<dbReference type="EMBL" id="CP015518">
    <property type="protein sequence ID" value="APG24578.1"/>
    <property type="molecule type" value="Genomic_DNA"/>
</dbReference>
<keyword evidence="8 12" id="KW-1133">Transmembrane helix</keyword>
<dbReference type="InterPro" id="IPR038430">
    <property type="entry name" value="NDAH_ubi_oxred_su3_sf"/>
</dbReference>
<comment type="similarity">
    <text evidence="2 12 13">Belongs to the complex I subunit 3 family.</text>
</comment>